<evidence type="ECO:0000313" key="2">
    <source>
        <dbReference type="Proteomes" id="UP000187203"/>
    </source>
</evidence>
<accession>A0A1R3IVV8</accession>
<proteinExistence type="predicted"/>
<organism evidence="1 2">
    <name type="scientific">Corchorus olitorius</name>
    <dbReference type="NCBI Taxonomy" id="93759"/>
    <lineage>
        <taxon>Eukaryota</taxon>
        <taxon>Viridiplantae</taxon>
        <taxon>Streptophyta</taxon>
        <taxon>Embryophyta</taxon>
        <taxon>Tracheophyta</taxon>
        <taxon>Spermatophyta</taxon>
        <taxon>Magnoliopsida</taxon>
        <taxon>eudicotyledons</taxon>
        <taxon>Gunneridae</taxon>
        <taxon>Pentapetalae</taxon>
        <taxon>rosids</taxon>
        <taxon>malvids</taxon>
        <taxon>Malvales</taxon>
        <taxon>Malvaceae</taxon>
        <taxon>Grewioideae</taxon>
        <taxon>Apeibeae</taxon>
        <taxon>Corchorus</taxon>
    </lineage>
</organism>
<reference evidence="2" key="1">
    <citation type="submission" date="2013-09" db="EMBL/GenBank/DDBJ databases">
        <title>Corchorus olitorius genome sequencing.</title>
        <authorList>
            <person name="Alam M."/>
            <person name="Haque M.S."/>
            <person name="Islam M.S."/>
            <person name="Emdad E.M."/>
            <person name="Islam M.M."/>
            <person name="Ahmed B."/>
            <person name="Halim A."/>
            <person name="Hossen Q.M.M."/>
            <person name="Hossain M.Z."/>
            <person name="Ahmed R."/>
            <person name="Khan M.M."/>
            <person name="Islam R."/>
            <person name="Rashid M.M."/>
            <person name="Khan S.A."/>
            <person name="Rahman M.S."/>
            <person name="Alam M."/>
            <person name="Yahiya A.S."/>
            <person name="Khan M.S."/>
            <person name="Azam M.S."/>
            <person name="Haque T."/>
            <person name="Lashkar M.Z.H."/>
            <person name="Akhand A.I."/>
            <person name="Morshed G."/>
            <person name="Roy S."/>
            <person name="Uddin K.S."/>
            <person name="Rabeya T."/>
            <person name="Hossain A.S."/>
            <person name="Chowdhury A."/>
            <person name="Snigdha A.R."/>
            <person name="Mortoza M.S."/>
            <person name="Matin S.A."/>
            <person name="Hoque S.M.E."/>
            <person name="Islam M.K."/>
            <person name="Roy D.K."/>
            <person name="Haider R."/>
            <person name="Moosa M.M."/>
            <person name="Elias S.M."/>
            <person name="Hasan A.M."/>
            <person name="Jahan S."/>
            <person name="Shafiuddin M."/>
            <person name="Mahmood N."/>
            <person name="Shommy N.S."/>
        </authorList>
    </citation>
    <scope>NUCLEOTIDE SEQUENCE [LARGE SCALE GENOMIC DNA]</scope>
    <source>
        <strain evidence="2">cv. O-4</strain>
    </source>
</reference>
<keyword evidence="2" id="KW-1185">Reference proteome</keyword>
<gene>
    <name evidence="1" type="ORF">COLO4_20958</name>
</gene>
<dbReference type="EMBL" id="AWUE01017528">
    <property type="protein sequence ID" value="OMO86715.1"/>
    <property type="molecule type" value="Genomic_DNA"/>
</dbReference>
<name>A0A1R3IVV8_9ROSI</name>
<protein>
    <submittedName>
        <fullName evidence="1">Uncharacterized protein</fullName>
    </submittedName>
</protein>
<comment type="caution">
    <text evidence="1">The sequence shown here is derived from an EMBL/GenBank/DDBJ whole genome shotgun (WGS) entry which is preliminary data.</text>
</comment>
<evidence type="ECO:0000313" key="1">
    <source>
        <dbReference type="EMBL" id="OMO86715.1"/>
    </source>
</evidence>
<dbReference type="Proteomes" id="UP000187203">
    <property type="component" value="Unassembled WGS sequence"/>
</dbReference>
<sequence length="67" mass="7525">MKVKGYNKYKILHIKKDQLAKEGRLPTRIACDPALVQEAGDFLPPEEGVNQIVVHTNEVMDHTVVPT</sequence>
<dbReference type="AlphaFoldDB" id="A0A1R3IVV8"/>
<dbReference type="OrthoDB" id="113327at2759"/>